<accession>A0A284RUE6</accession>
<dbReference type="OMA" id="PTFQINA"/>
<protein>
    <recommendedName>
        <fullName evidence="3">DUF7223 domain-containing protein</fullName>
    </recommendedName>
</protein>
<dbReference type="STRING" id="47428.A0A284RUE6"/>
<dbReference type="Pfam" id="PF23865">
    <property type="entry name" value="DUF7223"/>
    <property type="match status" value="1"/>
</dbReference>
<keyword evidence="5" id="KW-1185">Reference proteome</keyword>
<keyword evidence="2" id="KW-0732">Signal</keyword>
<evidence type="ECO:0000256" key="2">
    <source>
        <dbReference type="SAM" id="SignalP"/>
    </source>
</evidence>
<proteinExistence type="predicted"/>
<sequence>MILNSISTLTFFLFVAVVAKNDWSQPCFDGVCEYSLPANATASGSLKIWGSANILSDITPAAGWEIIDCAPGALAQEIRLVCLNNDTSSTGCDHLYQNDGAAGKIVRLPESCGQSAFARVARAWDPEDQSLPSNLVARVLRRDGTTPPVKALALDTNFSAVDSSKTGTISFVLQGANVPGADSDLSSISFGSRRRSRLSPRDLSSFVGDAIDVLGSVLDNDVHVDQTFDVPVSVDQTFNLLNESVSCQPIDAKLSINVAAKAYALATLGVSASGTLVPPNINDFAIRANLDATLDGTIDLLADVTGTLDSGKIPLFQVGIPGLDFPGILSIGPTFEIDAQAVAKLDVALDLNVGVVYNISKAQFVFPPNKTDNVGSGSFDIGDTPLKLSVSPAANATGTIEAHLIPRLNLGVSALGDTLTANVFLELDANAALVLELDAKTSTMLDNGSTNGTETATTTSASEYETGSTVSAEINSALDYSTQASVYSTSSASVSASQDVSTSTPSGSESSSVDEASTDAMTYISGAFETASIETARYRRRQGQPTPVVEAARLAGSVSASASSGVGGKFQSFVAAGGSNISTDTSSSLGGCFSVNAGLDVNVGAEGSFFDIFDKSVSETLFSKDFQLFQKCFGSTANNTARRSTWRRQERLAHRSVLDLLCPAIDLAQAVLVVDKDIDAASIQEVSP</sequence>
<gene>
    <name evidence="4" type="ORF">ARMOST_15826</name>
</gene>
<feature type="domain" description="DUF7223" evidence="3">
    <location>
        <begin position="224"/>
        <end position="444"/>
    </location>
</feature>
<feature type="region of interest" description="Disordered" evidence="1">
    <location>
        <begin position="443"/>
        <end position="467"/>
    </location>
</feature>
<feature type="region of interest" description="Disordered" evidence="1">
    <location>
        <begin position="494"/>
        <end position="516"/>
    </location>
</feature>
<feature type="chain" id="PRO_5013171021" description="DUF7223 domain-containing protein" evidence="2">
    <location>
        <begin position="20"/>
        <end position="688"/>
    </location>
</feature>
<feature type="compositionally biased region" description="Low complexity" evidence="1">
    <location>
        <begin position="447"/>
        <end position="467"/>
    </location>
</feature>
<evidence type="ECO:0000259" key="3">
    <source>
        <dbReference type="Pfam" id="PF23865"/>
    </source>
</evidence>
<name>A0A284RUE6_ARMOS</name>
<organism evidence="4 5">
    <name type="scientific">Armillaria ostoyae</name>
    <name type="common">Armillaria root rot fungus</name>
    <dbReference type="NCBI Taxonomy" id="47428"/>
    <lineage>
        <taxon>Eukaryota</taxon>
        <taxon>Fungi</taxon>
        <taxon>Dikarya</taxon>
        <taxon>Basidiomycota</taxon>
        <taxon>Agaricomycotina</taxon>
        <taxon>Agaricomycetes</taxon>
        <taxon>Agaricomycetidae</taxon>
        <taxon>Agaricales</taxon>
        <taxon>Marasmiineae</taxon>
        <taxon>Physalacriaceae</taxon>
        <taxon>Armillaria</taxon>
    </lineage>
</organism>
<dbReference type="InterPro" id="IPR055647">
    <property type="entry name" value="DUF7223"/>
</dbReference>
<dbReference type="Proteomes" id="UP000219338">
    <property type="component" value="Unassembled WGS sequence"/>
</dbReference>
<dbReference type="AlphaFoldDB" id="A0A284RUE6"/>
<dbReference type="EMBL" id="FUEG01000017">
    <property type="protein sequence ID" value="SJL12399.1"/>
    <property type="molecule type" value="Genomic_DNA"/>
</dbReference>
<evidence type="ECO:0000256" key="1">
    <source>
        <dbReference type="SAM" id="MobiDB-lite"/>
    </source>
</evidence>
<evidence type="ECO:0000313" key="5">
    <source>
        <dbReference type="Proteomes" id="UP000219338"/>
    </source>
</evidence>
<feature type="signal peptide" evidence="2">
    <location>
        <begin position="1"/>
        <end position="19"/>
    </location>
</feature>
<dbReference type="OrthoDB" id="73875at2759"/>
<evidence type="ECO:0000313" key="4">
    <source>
        <dbReference type="EMBL" id="SJL12399.1"/>
    </source>
</evidence>
<reference evidence="5" key="1">
    <citation type="journal article" date="2017" name="Nat. Ecol. Evol.">
        <title>Genome expansion and lineage-specific genetic innovations in the forest pathogenic fungi Armillaria.</title>
        <authorList>
            <person name="Sipos G."/>
            <person name="Prasanna A.N."/>
            <person name="Walter M.C."/>
            <person name="O'Connor E."/>
            <person name="Balint B."/>
            <person name="Krizsan K."/>
            <person name="Kiss B."/>
            <person name="Hess J."/>
            <person name="Varga T."/>
            <person name="Slot J."/>
            <person name="Riley R."/>
            <person name="Boka B."/>
            <person name="Rigling D."/>
            <person name="Barry K."/>
            <person name="Lee J."/>
            <person name="Mihaltcheva S."/>
            <person name="LaButti K."/>
            <person name="Lipzen A."/>
            <person name="Waldron R."/>
            <person name="Moloney N.M."/>
            <person name="Sperisen C."/>
            <person name="Kredics L."/>
            <person name="Vagvoelgyi C."/>
            <person name="Patrignani A."/>
            <person name="Fitzpatrick D."/>
            <person name="Nagy I."/>
            <person name="Doyle S."/>
            <person name="Anderson J.B."/>
            <person name="Grigoriev I.V."/>
            <person name="Gueldener U."/>
            <person name="Muensterkoetter M."/>
            <person name="Nagy L.G."/>
        </authorList>
    </citation>
    <scope>NUCLEOTIDE SEQUENCE [LARGE SCALE GENOMIC DNA]</scope>
    <source>
        <strain evidence="5">C18/9</strain>
    </source>
</reference>